<proteinExistence type="predicted"/>
<dbReference type="Proteomes" id="UP000203939">
    <property type="component" value="Segment"/>
</dbReference>
<protein>
    <submittedName>
        <fullName evidence="2">Uncharacterized protein</fullName>
    </submittedName>
</protein>
<evidence type="ECO:0000256" key="1">
    <source>
        <dbReference type="SAM" id="Phobius"/>
    </source>
</evidence>
<keyword evidence="1" id="KW-0472">Membrane</keyword>
<organism evidence="2 3">
    <name type="scientific">Bacillus phage Eyuki</name>
    <dbReference type="NCBI Taxonomy" id="1690431"/>
    <lineage>
        <taxon>Viruses</taxon>
        <taxon>Duplodnaviria</taxon>
        <taxon>Heunggongvirae</taxon>
        <taxon>Uroviricota</taxon>
        <taxon>Caudoviricetes</taxon>
        <taxon>Herelleviridae</taxon>
        <taxon>Bastillevirinae</taxon>
        <taxon>Wphvirus</taxon>
        <taxon>Wphvirus megatron</taxon>
    </lineage>
</organism>
<gene>
    <name evidence="2" type="ORF">EYUKI_213</name>
</gene>
<sequence length="55" mass="6251">MISIDPFSRDGYDNASIWIGGCVGFFGLLFGGLIVHSTWQANLFLWSKSFKFKKF</sequence>
<accession>A0A0K2FL20</accession>
<keyword evidence="1" id="KW-1133">Transmembrane helix</keyword>
<dbReference type="KEGG" id="vg:26638441"/>
<evidence type="ECO:0000313" key="3">
    <source>
        <dbReference type="Proteomes" id="UP000203939"/>
    </source>
</evidence>
<evidence type="ECO:0000313" key="2">
    <source>
        <dbReference type="EMBL" id="ALA46521.1"/>
    </source>
</evidence>
<name>A0A0K2FL20_9CAUD</name>
<feature type="transmembrane region" description="Helical" evidence="1">
    <location>
        <begin position="17"/>
        <end position="45"/>
    </location>
</feature>
<reference evidence="2 3" key="1">
    <citation type="journal article" date="2015" name="Genome Announc.">
        <title>Genome Sequences of Two Bacillus cereus Group Bacteriophages, Eyuki and AvesoBmore.</title>
        <authorList>
            <person name="Erill I."/>
            <person name="Caruso S.M."/>
        </authorList>
    </citation>
    <scope>NUCLEOTIDE SEQUENCE [LARGE SCALE GENOMIC DNA]</scope>
</reference>
<dbReference type="EMBL" id="KT207918">
    <property type="protein sequence ID" value="ALA46521.1"/>
    <property type="molecule type" value="Genomic_DNA"/>
</dbReference>
<keyword evidence="1" id="KW-0812">Transmembrane</keyword>
<dbReference type="RefSeq" id="YP_009212153.1">
    <property type="nucleotide sequence ID" value="NC_028944.1"/>
</dbReference>